<dbReference type="AlphaFoldDB" id="A0AAV7NHR8"/>
<evidence type="ECO:0000313" key="2">
    <source>
        <dbReference type="Proteomes" id="UP001066276"/>
    </source>
</evidence>
<evidence type="ECO:0000313" key="1">
    <source>
        <dbReference type="EMBL" id="KAJ1114430.1"/>
    </source>
</evidence>
<sequence length="81" mass="8385">MRSCPPGAGPRAIRAVRGCEEAAARPAGGAVARCAGGLPELESSRRAADTGGATWVRPRPGGRPLTDLCALVRAWAHVVRR</sequence>
<proteinExistence type="predicted"/>
<dbReference type="EMBL" id="JANPWB010000012">
    <property type="protein sequence ID" value="KAJ1114430.1"/>
    <property type="molecule type" value="Genomic_DNA"/>
</dbReference>
<keyword evidence="2" id="KW-1185">Reference proteome</keyword>
<accession>A0AAV7NHR8</accession>
<gene>
    <name evidence="1" type="ORF">NDU88_002667</name>
</gene>
<protein>
    <submittedName>
        <fullName evidence="1">Uncharacterized protein</fullName>
    </submittedName>
</protein>
<name>A0AAV7NHR8_PLEWA</name>
<organism evidence="1 2">
    <name type="scientific">Pleurodeles waltl</name>
    <name type="common">Iberian ribbed newt</name>
    <dbReference type="NCBI Taxonomy" id="8319"/>
    <lineage>
        <taxon>Eukaryota</taxon>
        <taxon>Metazoa</taxon>
        <taxon>Chordata</taxon>
        <taxon>Craniata</taxon>
        <taxon>Vertebrata</taxon>
        <taxon>Euteleostomi</taxon>
        <taxon>Amphibia</taxon>
        <taxon>Batrachia</taxon>
        <taxon>Caudata</taxon>
        <taxon>Salamandroidea</taxon>
        <taxon>Salamandridae</taxon>
        <taxon>Pleurodelinae</taxon>
        <taxon>Pleurodeles</taxon>
    </lineage>
</organism>
<dbReference type="Proteomes" id="UP001066276">
    <property type="component" value="Chromosome 8"/>
</dbReference>
<comment type="caution">
    <text evidence="1">The sequence shown here is derived from an EMBL/GenBank/DDBJ whole genome shotgun (WGS) entry which is preliminary data.</text>
</comment>
<reference evidence="1" key="1">
    <citation type="journal article" date="2022" name="bioRxiv">
        <title>Sequencing and chromosome-scale assembly of the giantPleurodeles waltlgenome.</title>
        <authorList>
            <person name="Brown T."/>
            <person name="Elewa A."/>
            <person name="Iarovenko S."/>
            <person name="Subramanian E."/>
            <person name="Araus A.J."/>
            <person name="Petzold A."/>
            <person name="Susuki M."/>
            <person name="Suzuki K.-i.T."/>
            <person name="Hayashi T."/>
            <person name="Toyoda A."/>
            <person name="Oliveira C."/>
            <person name="Osipova E."/>
            <person name="Leigh N.D."/>
            <person name="Simon A."/>
            <person name="Yun M.H."/>
        </authorList>
    </citation>
    <scope>NUCLEOTIDE SEQUENCE</scope>
    <source>
        <strain evidence="1">20211129_DDA</strain>
        <tissue evidence="1">Liver</tissue>
    </source>
</reference>